<protein>
    <submittedName>
        <fullName evidence="1">Uncharacterized protein</fullName>
    </submittedName>
</protein>
<keyword evidence="2" id="KW-1185">Reference proteome</keyword>
<sequence length="159" mass="18503">MVIRNARIAFIVNCFREREREVPFSTISALFALLRGFNNIEGKAAKLQHFQISRLHGENEAKTMFSLLRYIRCMRTLKRRLSVTFNRERQRFVRLQFTTPHGSTIVVNCLSSPYISFSAFVRAYVRRNEVTSKRLNVSLLKFFLRISIFVCSKGSSAKA</sequence>
<evidence type="ECO:0000313" key="2">
    <source>
        <dbReference type="Proteomes" id="UP000825935"/>
    </source>
</evidence>
<proteinExistence type="predicted"/>
<evidence type="ECO:0000313" key="1">
    <source>
        <dbReference type="EMBL" id="KAH7422223.1"/>
    </source>
</evidence>
<reference evidence="1" key="1">
    <citation type="submission" date="2021-08" db="EMBL/GenBank/DDBJ databases">
        <title>WGS assembly of Ceratopteris richardii.</title>
        <authorList>
            <person name="Marchant D.B."/>
            <person name="Chen G."/>
            <person name="Jenkins J."/>
            <person name="Shu S."/>
            <person name="Leebens-Mack J."/>
            <person name="Grimwood J."/>
            <person name="Schmutz J."/>
            <person name="Soltis P."/>
            <person name="Soltis D."/>
            <person name="Chen Z.-H."/>
        </authorList>
    </citation>
    <scope>NUCLEOTIDE SEQUENCE</scope>
    <source>
        <strain evidence="1">Whitten #5841</strain>
        <tissue evidence="1">Leaf</tissue>
    </source>
</reference>
<accession>A0A8T2TK54</accession>
<organism evidence="1 2">
    <name type="scientific">Ceratopteris richardii</name>
    <name type="common">Triangle waterfern</name>
    <dbReference type="NCBI Taxonomy" id="49495"/>
    <lineage>
        <taxon>Eukaryota</taxon>
        <taxon>Viridiplantae</taxon>
        <taxon>Streptophyta</taxon>
        <taxon>Embryophyta</taxon>
        <taxon>Tracheophyta</taxon>
        <taxon>Polypodiopsida</taxon>
        <taxon>Polypodiidae</taxon>
        <taxon>Polypodiales</taxon>
        <taxon>Pteridineae</taxon>
        <taxon>Pteridaceae</taxon>
        <taxon>Parkerioideae</taxon>
        <taxon>Ceratopteris</taxon>
    </lineage>
</organism>
<name>A0A8T2TK54_CERRI</name>
<comment type="caution">
    <text evidence="1">The sequence shown here is derived from an EMBL/GenBank/DDBJ whole genome shotgun (WGS) entry which is preliminary data.</text>
</comment>
<dbReference type="AlphaFoldDB" id="A0A8T2TK54"/>
<dbReference type="Proteomes" id="UP000825935">
    <property type="component" value="Chromosome 13"/>
</dbReference>
<gene>
    <name evidence="1" type="ORF">KP509_13G097700</name>
</gene>
<dbReference type="EMBL" id="CM035418">
    <property type="protein sequence ID" value="KAH7422223.1"/>
    <property type="molecule type" value="Genomic_DNA"/>
</dbReference>